<gene>
    <name evidence="2" type="ORF">FisN_19Hh226</name>
</gene>
<dbReference type="InParanoid" id="A0A1Z5K037"/>
<evidence type="ECO:0000256" key="1">
    <source>
        <dbReference type="SAM" id="MobiDB-lite"/>
    </source>
</evidence>
<feature type="compositionally biased region" description="Low complexity" evidence="1">
    <location>
        <begin position="49"/>
        <end position="65"/>
    </location>
</feature>
<feature type="compositionally biased region" description="Basic and acidic residues" evidence="1">
    <location>
        <begin position="128"/>
        <end position="144"/>
    </location>
</feature>
<sequence length="402" mass="43258">MTEFTSHRGQASPRSNDLAPPRVSPRIRKNKPSKQSPKSSLAIVDDARSLVVDSSASHDVASTATELPWVQRTTSSAPVDVDDSSFSDSPSIHTPSLQKSPTQDAWEEIQASSLNIKSQMLRSAQTAADRKAAASATEKKPEPKFGRVIEAFTSGEICSSEWLSPCGRSKDRQDIDVTTSDMTTTSDDPCLPPTPRSVVSLLEKENSADSKSQLEGDETTVEPHTLATKSAESFEEALTSCASTCSSSTGRALNSYTKDNQSLAETAATTKEDRSQHPFRSMIYPTNLESRFMAAVHVPESSHNELSPTEEEAGVETVFSSPSPEEPMTTRLVAIGNSQEHPPLLGAVSSESSSESKEDETVLKNTTKNKESFLRRVLGGGKGSPSKSNDDASKKQSTLVSF</sequence>
<protein>
    <submittedName>
        <fullName evidence="2">Uncharacterized protein</fullName>
    </submittedName>
</protein>
<accession>A0A1Z5K037</accession>
<reference evidence="2 3" key="1">
    <citation type="journal article" date="2015" name="Plant Cell">
        <title>Oil accumulation by the oleaginous diatom Fistulifera solaris as revealed by the genome and transcriptome.</title>
        <authorList>
            <person name="Tanaka T."/>
            <person name="Maeda Y."/>
            <person name="Veluchamy A."/>
            <person name="Tanaka M."/>
            <person name="Abida H."/>
            <person name="Marechal E."/>
            <person name="Bowler C."/>
            <person name="Muto M."/>
            <person name="Sunaga Y."/>
            <person name="Tanaka M."/>
            <person name="Yoshino T."/>
            <person name="Taniguchi T."/>
            <person name="Fukuda Y."/>
            <person name="Nemoto M."/>
            <person name="Matsumoto M."/>
            <person name="Wong P.S."/>
            <person name="Aburatani S."/>
            <person name="Fujibuchi W."/>
        </authorList>
    </citation>
    <scope>NUCLEOTIDE SEQUENCE [LARGE SCALE GENOMIC DNA]</scope>
    <source>
        <strain evidence="2 3">JPCC DA0580</strain>
    </source>
</reference>
<feature type="compositionally biased region" description="Low complexity" evidence="1">
    <location>
        <begin position="176"/>
        <end position="188"/>
    </location>
</feature>
<feature type="region of interest" description="Disordered" evidence="1">
    <location>
        <begin position="167"/>
        <end position="223"/>
    </location>
</feature>
<evidence type="ECO:0000313" key="2">
    <source>
        <dbReference type="EMBL" id="GAX19644.1"/>
    </source>
</evidence>
<feature type="compositionally biased region" description="Polar residues" evidence="1">
    <location>
        <begin position="92"/>
        <end position="103"/>
    </location>
</feature>
<feature type="region of interest" description="Disordered" evidence="1">
    <location>
        <begin position="245"/>
        <end position="279"/>
    </location>
</feature>
<feature type="compositionally biased region" description="Basic and acidic residues" evidence="1">
    <location>
        <begin position="202"/>
        <end position="214"/>
    </location>
</feature>
<keyword evidence="3" id="KW-1185">Reference proteome</keyword>
<feature type="region of interest" description="Disordered" evidence="1">
    <location>
        <begin position="120"/>
        <end position="144"/>
    </location>
</feature>
<feature type="region of interest" description="Disordered" evidence="1">
    <location>
        <begin position="299"/>
        <end position="402"/>
    </location>
</feature>
<feature type="region of interest" description="Disordered" evidence="1">
    <location>
        <begin position="1"/>
        <end position="106"/>
    </location>
</feature>
<comment type="caution">
    <text evidence="2">The sequence shown here is derived from an EMBL/GenBank/DDBJ whole genome shotgun (WGS) entry which is preliminary data.</text>
</comment>
<dbReference type="Proteomes" id="UP000198406">
    <property type="component" value="Unassembled WGS sequence"/>
</dbReference>
<feature type="compositionally biased region" description="Polar residues" evidence="1">
    <location>
        <begin position="250"/>
        <end position="269"/>
    </location>
</feature>
<proteinExistence type="predicted"/>
<dbReference type="AlphaFoldDB" id="A0A1Z5K037"/>
<organism evidence="2 3">
    <name type="scientific">Fistulifera solaris</name>
    <name type="common">Oleaginous diatom</name>
    <dbReference type="NCBI Taxonomy" id="1519565"/>
    <lineage>
        <taxon>Eukaryota</taxon>
        <taxon>Sar</taxon>
        <taxon>Stramenopiles</taxon>
        <taxon>Ochrophyta</taxon>
        <taxon>Bacillariophyta</taxon>
        <taxon>Bacillariophyceae</taxon>
        <taxon>Bacillariophycidae</taxon>
        <taxon>Naviculales</taxon>
        <taxon>Naviculaceae</taxon>
        <taxon>Fistulifera</taxon>
    </lineage>
</organism>
<name>A0A1Z5K037_FISSO</name>
<dbReference type="EMBL" id="BDSP01000137">
    <property type="protein sequence ID" value="GAX19644.1"/>
    <property type="molecule type" value="Genomic_DNA"/>
</dbReference>
<evidence type="ECO:0000313" key="3">
    <source>
        <dbReference type="Proteomes" id="UP000198406"/>
    </source>
</evidence>
<feature type="compositionally biased region" description="Basic and acidic residues" evidence="1">
    <location>
        <begin position="354"/>
        <end position="374"/>
    </location>
</feature>